<evidence type="ECO:0000313" key="1">
    <source>
        <dbReference type="EMBL" id="KIK15970.1"/>
    </source>
</evidence>
<protein>
    <submittedName>
        <fullName evidence="1">Uncharacterized protein</fullName>
    </submittedName>
</protein>
<name>A0A0C9XUC1_9AGAM</name>
<accession>A0A0C9XUC1</accession>
<proteinExistence type="predicted"/>
<gene>
    <name evidence="1" type="ORF">PISMIDRAFT_280517</name>
</gene>
<reference evidence="1 2" key="1">
    <citation type="submission" date="2014-04" db="EMBL/GenBank/DDBJ databases">
        <authorList>
            <consortium name="DOE Joint Genome Institute"/>
            <person name="Kuo A."/>
            <person name="Kohler A."/>
            <person name="Costa M.D."/>
            <person name="Nagy L.G."/>
            <person name="Floudas D."/>
            <person name="Copeland A."/>
            <person name="Barry K.W."/>
            <person name="Cichocki N."/>
            <person name="Veneault-Fourrey C."/>
            <person name="LaButti K."/>
            <person name="Lindquist E.A."/>
            <person name="Lipzen A."/>
            <person name="Lundell T."/>
            <person name="Morin E."/>
            <person name="Murat C."/>
            <person name="Sun H."/>
            <person name="Tunlid A."/>
            <person name="Henrissat B."/>
            <person name="Grigoriev I.V."/>
            <person name="Hibbett D.S."/>
            <person name="Martin F."/>
            <person name="Nordberg H.P."/>
            <person name="Cantor M.N."/>
            <person name="Hua S.X."/>
        </authorList>
    </citation>
    <scope>NUCLEOTIDE SEQUENCE [LARGE SCALE GENOMIC DNA]</scope>
    <source>
        <strain evidence="1 2">441</strain>
    </source>
</reference>
<dbReference type="HOGENOM" id="CLU_2146856_0_0_1"/>
<sequence>MSTSSGYSLRSTRSMVSWQGTGLCYTIVELRSGACHSAIGSQGELGGVPFFDPAARWEMQGCFPIENLTRVEAANSNLALGYMNYWNQPIRYDQPHRQYLALAMSTLSVSGC</sequence>
<evidence type="ECO:0000313" key="2">
    <source>
        <dbReference type="Proteomes" id="UP000054018"/>
    </source>
</evidence>
<organism evidence="1 2">
    <name type="scientific">Pisolithus microcarpus 441</name>
    <dbReference type="NCBI Taxonomy" id="765257"/>
    <lineage>
        <taxon>Eukaryota</taxon>
        <taxon>Fungi</taxon>
        <taxon>Dikarya</taxon>
        <taxon>Basidiomycota</taxon>
        <taxon>Agaricomycotina</taxon>
        <taxon>Agaricomycetes</taxon>
        <taxon>Agaricomycetidae</taxon>
        <taxon>Boletales</taxon>
        <taxon>Sclerodermatineae</taxon>
        <taxon>Pisolithaceae</taxon>
        <taxon>Pisolithus</taxon>
    </lineage>
</organism>
<reference evidence="2" key="2">
    <citation type="submission" date="2015-01" db="EMBL/GenBank/DDBJ databases">
        <title>Evolutionary Origins and Diversification of the Mycorrhizal Mutualists.</title>
        <authorList>
            <consortium name="DOE Joint Genome Institute"/>
            <consortium name="Mycorrhizal Genomics Consortium"/>
            <person name="Kohler A."/>
            <person name="Kuo A."/>
            <person name="Nagy L.G."/>
            <person name="Floudas D."/>
            <person name="Copeland A."/>
            <person name="Barry K.W."/>
            <person name="Cichocki N."/>
            <person name="Veneault-Fourrey C."/>
            <person name="LaButti K."/>
            <person name="Lindquist E.A."/>
            <person name="Lipzen A."/>
            <person name="Lundell T."/>
            <person name="Morin E."/>
            <person name="Murat C."/>
            <person name="Riley R."/>
            <person name="Ohm R."/>
            <person name="Sun H."/>
            <person name="Tunlid A."/>
            <person name="Henrissat B."/>
            <person name="Grigoriev I.V."/>
            <person name="Hibbett D.S."/>
            <person name="Martin F."/>
        </authorList>
    </citation>
    <scope>NUCLEOTIDE SEQUENCE [LARGE SCALE GENOMIC DNA]</scope>
    <source>
        <strain evidence="2">441</strain>
    </source>
</reference>
<dbReference type="Proteomes" id="UP000054018">
    <property type="component" value="Unassembled WGS sequence"/>
</dbReference>
<keyword evidence="2" id="KW-1185">Reference proteome</keyword>
<dbReference type="EMBL" id="KN833870">
    <property type="protein sequence ID" value="KIK15970.1"/>
    <property type="molecule type" value="Genomic_DNA"/>
</dbReference>
<dbReference type="AlphaFoldDB" id="A0A0C9XUC1"/>